<evidence type="ECO:0000313" key="8">
    <source>
        <dbReference type="Proteomes" id="UP000019478"/>
    </source>
</evidence>
<comment type="caution">
    <text evidence="7">The sequence shown here is derived from an EMBL/GenBank/DDBJ whole genome shotgun (WGS) entry which is preliminary data.</text>
</comment>
<dbReference type="Pfam" id="PF00743">
    <property type="entry name" value="FMO-like"/>
    <property type="match status" value="1"/>
</dbReference>
<dbReference type="Proteomes" id="UP000019478">
    <property type="component" value="Unassembled WGS sequence"/>
</dbReference>
<feature type="transmembrane region" description="Helical" evidence="6">
    <location>
        <begin position="6"/>
        <end position="25"/>
    </location>
</feature>
<keyword evidence="4" id="KW-0274">FAD</keyword>
<dbReference type="InterPro" id="IPR036188">
    <property type="entry name" value="FAD/NAD-bd_sf"/>
</dbReference>
<dbReference type="Pfam" id="PF13450">
    <property type="entry name" value="NAD_binding_8"/>
    <property type="match status" value="1"/>
</dbReference>
<reference evidence="7 8" key="1">
    <citation type="submission" date="2013-03" db="EMBL/GenBank/DDBJ databases">
        <title>The Genome Sequence of Capronia epimyces CBS 606.96.</title>
        <authorList>
            <consortium name="The Broad Institute Genomics Platform"/>
            <person name="Cuomo C."/>
            <person name="de Hoog S."/>
            <person name="Gorbushina A."/>
            <person name="Walker B."/>
            <person name="Young S.K."/>
            <person name="Zeng Q."/>
            <person name="Gargeya S."/>
            <person name="Fitzgerald M."/>
            <person name="Haas B."/>
            <person name="Abouelleil A."/>
            <person name="Allen A.W."/>
            <person name="Alvarado L."/>
            <person name="Arachchi H.M."/>
            <person name="Berlin A.M."/>
            <person name="Chapman S.B."/>
            <person name="Gainer-Dewar J."/>
            <person name="Goldberg J."/>
            <person name="Griggs A."/>
            <person name="Gujja S."/>
            <person name="Hansen M."/>
            <person name="Howarth C."/>
            <person name="Imamovic A."/>
            <person name="Ireland A."/>
            <person name="Larimer J."/>
            <person name="McCowan C."/>
            <person name="Murphy C."/>
            <person name="Pearson M."/>
            <person name="Poon T.W."/>
            <person name="Priest M."/>
            <person name="Roberts A."/>
            <person name="Saif S."/>
            <person name="Shea T."/>
            <person name="Sisk P."/>
            <person name="Sykes S."/>
            <person name="Wortman J."/>
            <person name="Nusbaum C."/>
            <person name="Birren B."/>
        </authorList>
    </citation>
    <scope>NUCLEOTIDE SEQUENCE [LARGE SCALE GENOMIC DNA]</scope>
    <source>
        <strain evidence="7 8">CBS 606.96</strain>
    </source>
</reference>
<evidence type="ECO:0000256" key="3">
    <source>
        <dbReference type="ARBA" id="ARBA00022630"/>
    </source>
</evidence>
<keyword evidence="6" id="KW-0472">Membrane</keyword>
<comment type="cofactor">
    <cofactor evidence="1">
        <name>FAD</name>
        <dbReference type="ChEBI" id="CHEBI:57692"/>
    </cofactor>
</comment>
<proteinExistence type="inferred from homology"/>
<comment type="similarity">
    <text evidence="2">Belongs to the FAD-binding monooxygenase family.</text>
</comment>
<dbReference type="SUPFAM" id="SSF51905">
    <property type="entry name" value="FAD/NAD(P)-binding domain"/>
    <property type="match status" value="1"/>
</dbReference>
<evidence type="ECO:0000256" key="5">
    <source>
        <dbReference type="ARBA" id="ARBA00023002"/>
    </source>
</evidence>
<evidence type="ECO:0000256" key="2">
    <source>
        <dbReference type="ARBA" id="ARBA00010139"/>
    </source>
</evidence>
<dbReference type="GO" id="GO:0004499">
    <property type="term" value="F:N,N-dimethylaniline monooxygenase activity"/>
    <property type="evidence" value="ECO:0007669"/>
    <property type="project" value="InterPro"/>
</dbReference>
<organism evidence="7 8">
    <name type="scientific">Capronia epimyces CBS 606.96</name>
    <dbReference type="NCBI Taxonomy" id="1182542"/>
    <lineage>
        <taxon>Eukaryota</taxon>
        <taxon>Fungi</taxon>
        <taxon>Dikarya</taxon>
        <taxon>Ascomycota</taxon>
        <taxon>Pezizomycotina</taxon>
        <taxon>Eurotiomycetes</taxon>
        <taxon>Chaetothyriomycetidae</taxon>
        <taxon>Chaetothyriales</taxon>
        <taxon>Herpotrichiellaceae</taxon>
        <taxon>Capronia</taxon>
    </lineage>
</organism>
<dbReference type="GO" id="GO:0050660">
    <property type="term" value="F:flavin adenine dinucleotide binding"/>
    <property type="evidence" value="ECO:0007669"/>
    <property type="project" value="InterPro"/>
</dbReference>
<name>W9Z6L4_9EURO</name>
<dbReference type="OrthoDB" id="74360at2759"/>
<keyword evidence="5" id="KW-0560">Oxidoreductase</keyword>
<dbReference type="InterPro" id="IPR051209">
    <property type="entry name" value="FAD-bind_Monooxygenase_sf"/>
</dbReference>
<sequence>MAADHVFALIVGGGMSGITLAAQLLSQKSLRRGEFVIVDRWDDYGGVWEANKYPGAACDVPSHAYVLPFYLNPTWSRAYATQPEIQQYYASVAQHYRLRECSVFNTTVLSATWDEVTLKYTVVAQDNRSGKRRTWIANVVVDAGGQFWRPKYAAIPGAETFKGAVWHTAEWRDDYDLRGKRVAMIGTGPSTAQVAPRIQPLVKELILYQRSATYCMPRNDKQQPGWKKFLFKWFPPLLWAYHLWYYFSIEGSMKMWLSGTPEQAQASAYALHHLETTVKDPITRAKLKPTSQFGCKRILFLDDWYPMFNKPNVKLITDKPLRITEDGIVSKPAQLVEADAAKKEPVDGYNPPVPVPLYPAATDSESQSEVEEKIDVLIWGTGFDMTHQGSHFQVNGIGGANLEQLWESSTPRGYYAVAVNKFPNFLMMLGPNSANFWSNLTMVCLVQARFNAQLIKKIKAECRTAPYALNVSEKAQTAYNKAIYGAMGNIAILSPGCHNYYTNDKGEATFWNPMHGWTYAWRTWWPNWADFDHYGPRFTKSPRVGTKAGAEARVGKNADIVVETAAVGA</sequence>
<dbReference type="EMBL" id="AMGY01000002">
    <property type="protein sequence ID" value="EXJ90149.1"/>
    <property type="molecule type" value="Genomic_DNA"/>
</dbReference>
<evidence type="ECO:0000256" key="1">
    <source>
        <dbReference type="ARBA" id="ARBA00001974"/>
    </source>
</evidence>
<dbReference type="PANTHER" id="PTHR42877">
    <property type="entry name" value="L-ORNITHINE N(5)-MONOOXYGENASE-RELATED"/>
    <property type="match status" value="1"/>
</dbReference>
<dbReference type="GO" id="GO:0050661">
    <property type="term" value="F:NADP binding"/>
    <property type="evidence" value="ECO:0007669"/>
    <property type="project" value="InterPro"/>
</dbReference>
<keyword evidence="8" id="KW-1185">Reference proteome</keyword>
<evidence type="ECO:0000313" key="7">
    <source>
        <dbReference type="EMBL" id="EXJ90149.1"/>
    </source>
</evidence>
<evidence type="ECO:0000256" key="4">
    <source>
        <dbReference type="ARBA" id="ARBA00022827"/>
    </source>
</evidence>
<dbReference type="PANTHER" id="PTHR42877:SF4">
    <property type="entry name" value="FAD_NAD(P)-BINDING DOMAIN-CONTAINING PROTEIN-RELATED"/>
    <property type="match status" value="1"/>
</dbReference>
<dbReference type="HOGENOM" id="CLU_006937_7_1_1"/>
<dbReference type="eggNOG" id="KOG1399">
    <property type="taxonomic scope" value="Eukaryota"/>
</dbReference>
<gene>
    <name evidence="7" type="ORF">A1O3_03218</name>
</gene>
<dbReference type="AlphaFoldDB" id="W9Z6L4"/>
<dbReference type="GeneID" id="19167346"/>
<dbReference type="InterPro" id="IPR020946">
    <property type="entry name" value="Flavin_mOase-like"/>
</dbReference>
<keyword evidence="6" id="KW-0812">Transmembrane</keyword>
<dbReference type="Gene3D" id="3.50.50.60">
    <property type="entry name" value="FAD/NAD(P)-binding domain"/>
    <property type="match status" value="2"/>
</dbReference>
<evidence type="ECO:0008006" key="9">
    <source>
        <dbReference type="Google" id="ProtNLM"/>
    </source>
</evidence>
<dbReference type="RefSeq" id="XP_007731546.1">
    <property type="nucleotide sequence ID" value="XM_007733356.1"/>
</dbReference>
<keyword evidence="3" id="KW-0285">Flavoprotein</keyword>
<evidence type="ECO:0000256" key="6">
    <source>
        <dbReference type="SAM" id="Phobius"/>
    </source>
</evidence>
<accession>W9Z6L4</accession>
<protein>
    <recommendedName>
        <fullName evidence="9">FAD/NAD(P)-binding domain-containing protein</fullName>
    </recommendedName>
</protein>
<keyword evidence="6" id="KW-1133">Transmembrane helix</keyword>